<dbReference type="RefSeq" id="WP_418158714.1">
    <property type="nucleotide sequence ID" value="NZ_JBBLZC010000005.1"/>
</dbReference>
<dbReference type="InterPro" id="IPR044000">
    <property type="entry name" value="Phage_tube_2"/>
</dbReference>
<organism evidence="1 2">
    <name type="scientific">Benzoatithermus flavus</name>
    <dbReference type="NCBI Taxonomy" id="3108223"/>
    <lineage>
        <taxon>Bacteria</taxon>
        <taxon>Pseudomonadati</taxon>
        <taxon>Pseudomonadota</taxon>
        <taxon>Alphaproteobacteria</taxon>
        <taxon>Geminicoccales</taxon>
        <taxon>Geminicoccaceae</taxon>
        <taxon>Benzoatithermus</taxon>
    </lineage>
</organism>
<gene>
    <name evidence="1" type="ORF">U1T56_06860</name>
</gene>
<comment type="caution">
    <text evidence="1">The sequence shown here is derived from an EMBL/GenBank/DDBJ whole genome shotgun (WGS) entry which is preliminary data.</text>
</comment>
<proteinExistence type="predicted"/>
<reference evidence="1 2" key="1">
    <citation type="submission" date="2024-01" db="EMBL/GenBank/DDBJ databases">
        <title>Multi-omics insights into the function and evolution of sodium benzoate biodegradation pathways in Benzoatithermus flavus gen. nov., sp. nov. from hot spring.</title>
        <authorList>
            <person name="Hu C.-J."/>
            <person name="Li W.-J."/>
        </authorList>
    </citation>
    <scope>NUCLEOTIDE SEQUENCE [LARGE SCALE GENOMIC DNA]</scope>
    <source>
        <strain evidence="1 2">SYSU G07066</strain>
    </source>
</reference>
<name>A0ABU8XPN3_9PROT</name>
<evidence type="ECO:0000313" key="2">
    <source>
        <dbReference type="Proteomes" id="UP001375743"/>
    </source>
</evidence>
<accession>A0ABU8XPN3</accession>
<dbReference type="EMBL" id="JBBLZC010000005">
    <property type="protein sequence ID" value="MEK0082864.1"/>
    <property type="molecule type" value="Genomic_DNA"/>
</dbReference>
<sequence>MPRFQTQQVLLARVEAAYGQDPAPTASADALLVFDLQHRIQSTEIARRPVKPSEGSLASLYADQFVTLSFRTDLAGSGTPGTAPAWGKLLRGCKMAELITPGVKAQYRFVVGSPESLGFYYYLDGELHKVLGSRGTFTIEAPTNQIPSIRFDFTGLYAPPSAAAVPTPTLGTWKEPVPVNKNNTTCTLHGLASVVSAFQIQAGLSPKHRDLIGGRDVQYSGQRSTRGSITVEAPPVATRSWRDVADARTLDALQLTHGTTAGNIVEVSCSKVQPLQPQDSFQDGILYQQMALVICEGGVDELTITAR</sequence>
<dbReference type="Pfam" id="PF18906">
    <property type="entry name" value="Phage_tube_2"/>
    <property type="match status" value="1"/>
</dbReference>
<keyword evidence="2" id="KW-1185">Reference proteome</keyword>
<dbReference type="Proteomes" id="UP001375743">
    <property type="component" value="Unassembled WGS sequence"/>
</dbReference>
<protein>
    <submittedName>
        <fullName evidence="1">Phage tail tube protein</fullName>
    </submittedName>
</protein>
<evidence type="ECO:0000313" key="1">
    <source>
        <dbReference type="EMBL" id="MEK0082864.1"/>
    </source>
</evidence>